<name>A0ABW1RQA7_9LACO</name>
<feature type="transmembrane region" description="Helical" evidence="1">
    <location>
        <begin position="41"/>
        <end position="61"/>
    </location>
</feature>
<evidence type="ECO:0000256" key="1">
    <source>
        <dbReference type="SAM" id="Phobius"/>
    </source>
</evidence>
<dbReference type="RefSeq" id="WP_137610875.1">
    <property type="nucleotide sequence ID" value="NZ_BJDF01000005.1"/>
</dbReference>
<evidence type="ECO:0000313" key="3">
    <source>
        <dbReference type="Proteomes" id="UP001596288"/>
    </source>
</evidence>
<sequence>METLLTISVYAFILILLVVIGFFITWLVGKIIKKQGPTRTGKIGMIIAASFLALSIISISISATKINNAEAATERVNKQKNKNFKSSSEKFTKTYLSAGGKMEEIGTSEYQYWGDEIDSSDDSDDFDVDTVVADAVSYNSAKISDANDELDVLKKALGKMKTNDTGKYDTKGYEKAYLRIKKLGSFVSYPNGSYYDFNDKMTKLDDAVNESYDWMSE</sequence>
<protein>
    <recommendedName>
        <fullName evidence="4">DUF308 domain-containing protein</fullName>
    </recommendedName>
</protein>
<keyword evidence="1" id="KW-0472">Membrane</keyword>
<evidence type="ECO:0008006" key="4">
    <source>
        <dbReference type="Google" id="ProtNLM"/>
    </source>
</evidence>
<accession>A0ABW1RQA7</accession>
<gene>
    <name evidence="2" type="ORF">ACFQAV_12415</name>
</gene>
<keyword evidence="1" id="KW-0812">Transmembrane</keyword>
<organism evidence="2 3">
    <name type="scientific">Companilactobacillus huachuanensis</name>
    <dbReference type="NCBI Taxonomy" id="2559914"/>
    <lineage>
        <taxon>Bacteria</taxon>
        <taxon>Bacillati</taxon>
        <taxon>Bacillota</taxon>
        <taxon>Bacilli</taxon>
        <taxon>Lactobacillales</taxon>
        <taxon>Lactobacillaceae</taxon>
        <taxon>Companilactobacillus</taxon>
    </lineage>
</organism>
<feature type="transmembrane region" description="Helical" evidence="1">
    <location>
        <begin position="6"/>
        <end position="29"/>
    </location>
</feature>
<reference evidence="3" key="1">
    <citation type="journal article" date="2019" name="Int. J. Syst. Evol. Microbiol.">
        <title>The Global Catalogue of Microorganisms (GCM) 10K type strain sequencing project: providing services to taxonomists for standard genome sequencing and annotation.</title>
        <authorList>
            <consortium name="The Broad Institute Genomics Platform"/>
            <consortium name="The Broad Institute Genome Sequencing Center for Infectious Disease"/>
            <person name="Wu L."/>
            <person name="Ma J."/>
        </authorList>
    </citation>
    <scope>NUCLEOTIDE SEQUENCE [LARGE SCALE GENOMIC DNA]</scope>
    <source>
        <strain evidence="3">CCM 8927</strain>
    </source>
</reference>
<dbReference type="EMBL" id="JBHSSF010000039">
    <property type="protein sequence ID" value="MFC6177613.1"/>
    <property type="molecule type" value="Genomic_DNA"/>
</dbReference>
<dbReference type="Proteomes" id="UP001596288">
    <property type="component" value="Unassembled WGS sequence"/>
</dbReference>
<keyword evidence="3" id="KW-1185">Reference proteome</keyword>
<keyword evidence="1" id="KW-1133">Transmembrane helix</keyword>
<proteinExistence type="predicted"/>
<evidence type="ECO:0000313" key="2">
    <source>
        <dbReference type="EMBL" id="MFC6177613.1"/>
    </source>
</evidence>
<comment type="caution">
    <text evidence="2">The sequence shown here is derived from an EMBL/GenBank/DDBJ whole genome shotgun (WGS) entry which is preliminary data.</text>
</comment>